<comment type="caution">
    <text evidence="1">The sequence shown here is derived from an EMBL/GenBank/DDBJ whole genome shotgun (WGS) entry which is preliminary data.</text>
</comment>
<proteinExistence type="predicted"/>
<accession>A0ACC2G276</accession>
<reference evidence="1" key="1">
    <citation type="submission" date="2021-05" db="EMBL/GenBank/DDBJ databases">
        <authorList>
            <person name="Pan Q."/>
            <person name="Jouanno E."/>
            <person name="Zahm M."/>
            <person name="Klopp C."/>
            <person name="Cabau C."/>
            <person name="Louis A."/>
            <person name="Berthelot C."/>
            <person name="Parey E."/>
            <person name="Roest Crollius H."/>
            <person name="Montfort J."/>
            <person name="Robinson-Rechavi M."/>
            <person name="Bouchez O."/>
            <person name="Lampietro C."/>
            <person name="Lopez Roques C."/>
            <person name="Donnadieu C."/>
            <person name="Postlethwait J."/>
            <person name="Bobe J."/>
            <person name="Dillon D."/>
            <person name="Chandos A."/>
            <person name="von Hippel F."/>
            <person name="Guiguen Y."/>
        </authorList>
    </citation>
    <scope>NUCLEOTIDE SEQUENCE</scope>
    <source>
        <strain evidence="1">YG-Jan2019</strain>
    </source>
</reference>
<keyword evidence="2" id="KW-1185">Reference proteome</keyword>
<gene>
    <name evidence="1" type="ORF">DPEC_G00214560</name>
</gene>
<dbReference type="EMBL" id="CM055745">
    <property type="protein sequence ID" value="KAJ7997671.1"/>
    <property type="molecule type" value="Genomic_DNA"/>
</dbReference>
<name>A0ACC2G276_DALPE</name>
<protein>
    <submittedName>
        <fullName evidence="1">Uncharacterized protein</fullName>
    </submittedName>
</protein>
<organism evidence="1 2">
    <name type="scientific">Dallia pectoralis</name>
    <name type="common">Alaska blackfish</name>
    <dbReference type="NCBI Taxonomy" id="75939"/>
    <lineage>
        <taxon>Eukaryota</taxon>
        <taxon>Metazoa</taxon>
        <taxon>Chordata</taxon>
        <taxon>Craniata</taxon>
        <taxon>Vertebrata</taxon>
        <taxon>Euteleostomi</taxon>
        <taxon>Actinopterygii</taxon>
        <taxon>Neopterygii</taxon>
        <taxon>Teleostei</taxon>
        <taxon>Protacanthopterygii</taxon>
        <taxon>Esociformes</taxon>
        <taxon>Umbridae</taxon>
        <taxon>Dallia</taxon>
    </lineage>
</organism>
<sequence>MKRVLRGAWNYRNLLIIVFTPLLLLPLPLVIQRKESECAFTLCVMAVYWLTEALPLAATALLPALLFPFFGIMKSSQVAGVYFKDFHLLLIGVICLATSIEKWGLHKRVALRLVTIVGVNPGWLMLGFMSGCAFLSMWVQNTSAVAMVMPIVEAVIRQILDAGGEGDQRQEARMGTSNLGLELEATEGPWEKNEESINGTTEQPDAVDHSISAEVPCQINVLGQKLDGCYQSRRDRLMCKGLCLSIAYSSSIGGISTLPGTSPNLIFAEYINQFYPGCNSLNFGNWVVLCLPISIIALLLSWIWLHWMFIGSDFRALFRPSGERSGREIATARVIHEEYSMLGPMSPQEVVTGVMFILMASLWVFRDPGFIPGWSSLVFPQHSGHISDATVAIVLGLTFFIMPAHKPSAEKPGRNYEAMITWKEFQACMPWEVALLVGGGFALAEGTKESGLSSWVANQLSPLGNLPVVATVSIACVIVTSITEVASNAATITIFLPILAPLAESIHVNPLYMLIPTTLCTSFAFLLPSSNPSNAIVFASGHLTTMDMVKAGIGVNVICVLAVLLAVTTWGRPLFDLDTYPDWAQNPPQANLSTW</sequence>
<evidence type="ECO:0000313" key="1">
    <source>
        <dbReference type="EMBL" id="KAJ7997671.1"/>
    </source>
</evidence>
<dbReference type="Proteomes" id="UP001157502">
    <property type="component" value="Chromosome 18"/>
</dbReference>
<evidence type="ECO:0000313" key="2">
    <source>
        <dbReference type="Proteomes" id="UP001157502"/>
    </source>
</evidence>